<sequence>MIVVSIPGSAELEVLSPSCIEIVQKPQHRRLCYNSQHVGYSRPFHATKIDPLPVTPTLAMNISLEHTIACTPYLSPPLRSIYSPPDFQKYLWAEPIPNSVE</sequence>
<proteinExistence type="predicted"/>
<evidence type="ECO:0000313" key="2">
    <source>
        <dbReference type="Proteomes" id="UP000499080"/>
    </source>
</evidence>
<protein>
    <submittedName>
        <fullName evidence="1">Uncharacterized protein</fullName>
    </submittedName>
</protein>
<dbReference type="EMBL" id="BGPR01021140">
    <property type="protein sequence ID" value="GBN86144.1"/>
    <property type="molecule type" value="Genomic_DNA"/>
</dbReference>
<evidence type="ECO:0000313" key="1">
    <source>
        <dbReference type="EMBL" id="GBN86144.1"/>
    </source>
</evidence>
<comment type="caution">
    <text evidence="1">The sequence shown here is derived from an EMBL/GenBank/DDBJ whole genome shotgun (WGS) entry which is preliminary data.</text>
</comment>
<organism evidence="1 2">
    <name type="scientific">Araneus ventricosus</name>
    <name type="common">Orbweaver spider</name>
    <name type="synonym">Epeira ventricosa</name>
    <dbReference type="NCBI Taxonomy" id="182803"/>
    <lineage>
        <taxon>Eukaryota</taxon>
        <taxon>Metazoa</taxon>
        <taxon>Ecdysozoa</taxon>
        <taxon>Arthropoda</taxon>
        <taxon>Chelicerata</taxon>
        <taxon>Arachnida</taxon>
        <taxon>Araneae</taxon>
        <taxon>Araneomorphae</taxon>
        <taxon>Entelegynae</taxon>
        <taxon>Araneoidea</taxon>
        <taxon>Araneidae</taxon>
        <taxon>Araneus</taxon>
    </lineage>
</organism>
<name>A0A4Y2SD37_ARAVE</name>
<dbReference type="AlphaFoldDB" id="A0A4Y2SD37"/>
<accession>A0A4Y2SD37</accession>
<gene>
    <name evidence="1" type="ORF">AVEN_132287_1</name>
</gene>
<keyword evidence="2" id="KW-1185">Reference proteome</keyword>
<dbReference type="Proteomes" id="UP000499080">
    <property type="component" value="Unassembled WGS sequence"/>
</dbReference>
<reference evidence="1 2" key="1">
    <citation type="journal article" date="2019" name="Sci. Rep.">
        <title>Orb-weaving spider Araneus ventricosus genome elucidates the spidroin gene catalogue.</title>
        <authorList>
            <person name="Kono N."/>
            <person name="Nakamura H."/>
            <person name="Ohtoshi R."/>
            <person name="Moran D.A.P."/>
            <person name="Shinohara A."/>
            <person name="Yoshida Y."/>
            <person name="Fujiwara M."/>
            <person name="Mori M."/>
            <person name="Tomita M."/>
            <person name="Arakawa K."/>
        </authorList>
    </citation>
    <scope>NUCLEOTIDE SEQUENCE [LARGE SCALE GENOMIC DNA]</scope>
</reference>